<keyword evidence="2" id="KW-1185">Reference proteome</keyword>
<dbReference type="AlphaFoldDB" id="A0A0N0DCI2"/>
<evidence type="ECO:0000313" key="2">
    <source>
        <dbReference type="Proteomes" id="UP000037904"/>
    </source>
</evidence>
<evidence type="ECO:0000313" key="1">
    <source>
        <dbReference type="EMBL" id="KPA38284.1"/>
    </source>
</evidence>
<accession>A0A0N0DCI2</accession>
<reference evidence="1 2" key="1">
    <citation type="submission" date="2015-04" db="EMBL/GenBank/DDBJ databases">
        <title>The draft genome sequence of Fusarium langsethiae, a T-2/HT-2 mycotoxin producer.</title>
        <authorList>
            <person name="Lysoe E."/>
            <person name="Divon H.H."/>
            <person name="Terzi V."/>
            <person name="Orru L."/>
            <person name="Lamontanara A."/>
            <person name="Kolseth A.-K."/>
            <person name="Frandsen R.J."/>
            <person name="Nielsen K."/>
            <person name="Thrane U."/>
        </authorList>
    </citation>
    <scope>NUCLEOTIDE SEQUENCE [LARGE SCALE GENOMIC DNA]</scope>
    <source>
        <strain evidence="1 2">Fl201059</strain>
    </source>
</reference>
<sequence>MFPDFKSNLLSISGFTSGTAIISPDLNDCSASAINLEQLRSTIGHLTQSDLDHHADILGHPSAHAQGLAPFYNENPHLRVERRVDLMGGMFPALASPCYVANRVKSPNDYPYEPDMTGSNLRSRISQWLLDALAVTDVGIPTESFTLVLQAGSYRNYFTDRFQQQIHREIAWFRAFMTLKQDSPSMGPPSIGPRPRVHETIQSMTIKKEEVYAIETLVNGTSPIVCGDFNTGVEQEFDSIVKETRDLDLEE</sequence>
<gene>
    <name evidence="1" type="ORF">FLAG1_08881</name>
</gene>
<dbReference type="EMBL" id="JXCE01000295">
    <property type="protein sequence ID" value="KPA38284.1"/>
    <property type="molecule type" value="Genomic_DNA"/>
</dbReference>
<name>A0A0N0DCI2_FUSLA</name>
<comment type="caution">
    <text evidence="1">The sequence shown here is derived from an EMBL/GenBank/DDBJ whole genome shotgun (WGS) entry which is preliminary data.</text>
</comment>
<organism evidence="1 2">
    <name type="scientific">Fusarium langsethiae</name>
    <dbReference type="NCBI Taxonomy" id="179993"/>
    <lineage>
        <taxon>Eukaryota</taxon>
        <taxon>Fungi</taxon>
        <taxon>Dikarya</taxon>
        <taxon>Ascomycota</taxon>
        <taxon>Pezizomycotina</taxon>
        <taxon>Sordariomycetes</taxon>
        <taxon>Hypocreomycetidae</taxon>
        <taxon>Hypocreales</taxon>
        <taxon>Nectriaceae</taxon>
        <taxon>Fusarium</taxon>
    </lineage>
</organism>
<dbReference type="Proteomes" id="UP000037904">
    <property type="component" value="Unassembled WGS sequence"/>
</dbReference>
<protein>
    <submittedName>
        <fullName evidence="1">Uncharacterized protein</fullName>
    </submittedName>
</protein>
<proteinExistence type="predicted"/>